<dbReference type="GO" id="GO:0050661">
    <property type="term" value="F:NADP binding"/>
    <property type="evidence" value="ECO:0007669"/>
    <property type="project" value="InterPro"/>
</dbReference>
<keyword evidence="5" id="KW-1185">Reference proteome</keyword>
<proteinExistence type="predicted"/>
<protein>
    <recommendedName>
        <fullName evidence="6">FAD/NAD(P)-binding domain-containing protein</fullName>
    </recommendedName>
</protein>
<name>A0A4R0R3Q8_9APHY</name>
<dbReference type="PANTHER" id="PTHR43539:SF68">
    <property type="entry name" value="FLAVIN-BINDING MONOOXYGENASE-LIKE PROTEIN (AFU_ORTHOLOGUE AFUA_4G09220)"/>
    <property type="match status" value="1"/>
</dbReference>
<dbReference type="Proteomes" id="UP000292702">
    <property type="component" value="Unassembled WGS sequence"/>
</dbReference>
<evidence type="ECO:0000256" key="1">
    <source>
        <dbReference type="ARBA" id="ARBA00022630"/>
    </source>
</evidence>
<evidence type="ECO:0000313" key="5">
    <source>
        <dbReference type="Proteomes" id="UP000292702"/>
    </source>
</evidence>
<accession>A0A4R0R3Q8</accession>
<dbReference type="STRING" id="92696.A0A4R0R3Q8"/>
<dbReference type="SUPFAM" id="SSF51905">
    <property type="entry name" value="FAD/NAD(P)-binding domain"/>
    <property type="match status" value="2"/>
</dbReference>
<evidence type="ECO:0000313" key="4">
    <source>
        <dbReference type="EMBL" id="TCD61860.1"/>
    </source>
</evidence>
<evidence type="ECO:0000256" key="2">
    <source>
        <dbReference type="ARBA" id="ARBA00022827"/>
    </source>
</evidence>
<dbReference type="InterPro" id="IPR020946">
    <property type="entry name" value="Flavin_mOase-like"/>
</dbReference>
<dbReference type="Pfam" id="PF00743">
    <property type="entry name" value="FMO-like"/>
    <property type="match status" value="1"/>
</dbReference>
<dbReference type="PANTHER" id="PTHR43539">
    <property type="entry name" value="FLAVIN-BINDING MONOOXYGENASE-LIKE PROTEIN (AFU_ORTHOLOGUE AFUA_4G09220)"/>
    <property type="match status" value="1"/>
</dbReference>
<sequence>MATGNLGQPLMPSLPSRDQFKGTVLHGHYYQGGPPYAGQRVVVVGAANTAIDICQDLVFHKAKSVTMVQRSSTCVIAGETAAKHIQEIWRDHLPTAVGDLKFKSMPLGLLKKIQQSRTQELWDEDKEMFEKLRKGGVKLNMGPENEGQLLMVFERCGGYWVDKGGADLIAAGDVKVKHGSPTAFTADGLHFADGTNIGADSIIFATGYVNIRETAKKIFGEEALRNVGEVYGLDEEGELKGSFRPTGHPGLWFGTGEIVTGRTMAKQLVLQLKAIELGYMSV</sequence>
<dbReference type="Gene3D" id="3.50.50.60">
    <property type="entry name" value="FAD/NAD(P)-binding domain"/>
    <property type="match status" value="1"/>
</dbReference>
<keyword evidence="1" id="KW-0285">Flavoprotein</keyword>
<evidence type="ECO:0000256" key="3">
    <source>
        <dbReference type="ARBA" id="ARBA00023002"/>
    </source>
</evidence>
<comment type="caution">
    <text evidence="4">The sequence shown here is derived from an EMBL/GenBank/DDBJ whole genome shotgun (WGS) entry which is preliminary data.</text>
</comment>
<dbReference type="AlphaFoldDB" id="A0A4R0R3Q8"/>
<dbReference type="EMBL" id="RWJN01000424">
    <property type="protein sequence ID" value="TCD61860.1"/>
    <property type="molecule type" value="Genomic_DNA"/>
</dbReference>
<dbReference type="InterPro" id="IPR036188">
    <property type="entry name" value="FAD/NAD-bd_sf"/>
</dbReference>
<keyword evidence="2" id="KW-0274">FAD</keyword>
<organism evidence="4 5">
    <name type="scientific">Steccherinum ochraceum</name>
    <dbReference type="NCBI Taxonomy" id="92696"/>
    <lineage>
        <taxon>Eukaryota</taxon>
        <taxon>Fungi</taxon>
        <taxon>Dikarya</taxon>
        <taxon>Basidiomycota</taxon>
        <taxon>Agaricomycotina</taxon>
        <taxon>Agaricomycetes</taxon>
        <taxon>Polyporales</taxon>
        <taxon>Steccherinaceae</taxon>
        <taxon>Steccherinum</taxon>
    </lineage>
</organism>
<evidence type="ECO:0008006" key="6">
    <source>
        <dbReference type="Google" id="ProtNLM"/>
    </source>
</evidence>
<dbReference type="OrthoDB" id="2790434at2759"/>
<dbReference type="GO" id="GO:0004499">
    <property type="term" value="F:N,N-dimethylaniline monooxygenase activity"/>
    <property type="evidence" value="ECO:0007669"/>
    <property type="project" value="InterPro"/>
</dbReference>
<dbReference type="GO" id="GO:0050660">
    <property type="term" value="F:flavin adenine dinucleotide binding"/>
    <property type="evidence" value="ECO:0007669"/>
    <property type="project" value="InterPro"/>
</dbReference>
<reference evidence="4 5" key="1">
    <citation type="submission" date="2018-11" db="EMBL/GenBank/DDBJ databases">
        <title>Genome assembly of Steccherinum ochraceum LE-BIN_3174, the white-rot fungus of the Steccherinaceae family (The Residual Polyporoid clade, Polyporales, Basidiomycota).</title>
        <authorList>
            <person name="Fedorova T.V."/>
            <person name="Glazunova O.A."/>
            <person name="Landesman E.O."/>
            <person name="Moiseenko K.V."/>
            <person name="Psurtseva N.V."/>
            <person name="Savinova O.S."/>
            <person name="Shakhova N.V."/>
            <person name="Tyazhelova T.V."/>
            <person name="Vasina D.V."/>
        </authorList>
    </citation>
    <scope>NUCLEOTIDE SEQUENCE [LARGE SCALE GENOMIC DNA]</scope>
    <source>
        <strain evidence="4 5">LE-BIN_3174</strain>
    </source>
</reference>
<keyword evidence="3" id="KW-0560">Oxidoreductase</keyword>
<gene>
    <name evidence="4" type="ORF">EIP91_007829</name>
</gene>
<dbReference type="InterPro" id="IPR050982">
    <property type="entry name" value="Auxin_biosynth/cation_transpt"/>
</dbReference>